<feature type="signal peptide" evidence="1">
    <location>
        <begin position="1"/>
        <end position="16"/>
    </location>
</feature>
<dbReference type="RefSeq" id="WP_249454986.1">
    <property type="nucleotide sequence ID" value="NZ_CP097253.1"/>
</dbReference>
<reference evidence="2 3" key="1">
    <citation type="submission" date="2022-05" db="EMBL/GenBank/DDBJ databases">
        <title>S8-45 Sphingomonas ultraviolaceadurans.</title>
        <authorList>
            <person name="Liu Y."/>
        </authorList>
    </citation>
    <scope>NUCLEOTIDE SEQUENCE [LARGE SCALE GENOMIC DNA]</scope>
    <source>
        <strain evidence="2 3">S8-45</strain>
    </source>
</reference>
<dbReference type="EMBL" id="CP097253">
    <property type="protein sequence ID" value="UUR07327.1"/>
    <property type="molecule type" value="Genomic_DNA"/>
</dbReference>
<evidence type="ECO:0000256" key="1">
    <source>
        <dbReference type="SAM" id="SignalP"/>
    </source>
</evidence>
<feature type="chain" id="PRO_5045857985" evidence="1">
    <location>
        <begin position="17"/>
        <end position="72"/>
    </location>
</feature>
<evidence type="ECO:0000313" key="2">
    <source>
        <dbReference type="EMBL" id="UUR07327.1"/>
    </source>
</evidence>
<evidence type="ECO:0000313" key="3">
    <source>
        <dbReference type="Proteomes" id="UP000831921"/>
    </source>
</evidence>
<name>A0ABY5MTC7_9SPHN</name>
<dbReference type="Proteomes" id="UP000831921">
    <property type="component" value="Chromosome"/>
</dbReference>
<keyword evidence="1" id="KW-0732">Signal</keyword>
<protein>
    <submittedName>
        <fullName evidence="2">Uncharacterized protein</fullName>
    </submittedName>
</protein>
<gene>
    <name evidence="2" type="ORF">M1K48_10285</name>
</gene>
<accession>A0ABY5MTC7</accession>
<organism evidence="2 3">
    <name type="scientific">Sphingomonas glaciei</name>
    <dbReference type="NCBI Taxonomy" id="2938948"/>
    <lineage>
        <taxon>Bacteria</taxon>
        <taxon>Pseudomonadati</taxon>
        <taxon>Pseudomonadota</taxon>
        <taxon>Alphaproteobacteria</taxon>
        <taxon>Sphingomonadales</taxon>
        <taxon>Sphingomonadaceae</taxon>
        <taxon>Sphingomonas</taxon>
    </lineage>
</organism>
<proteinExistence type="predicted"/>
<sequence>MMMLAPALLTALAATAQTPDPGPPALQARAQAQVFVRIVQAAEVRNGQSLTPHQRTIRRDEAGQVQVLLQFE</sequence>
<keyword evidence="3" id="KW-1185">Reference proteome</keyword>